<evidence type="ECO:0000256" key="2">
    <source>
        <dbReference type="SAM" id="MobiDB-lite"/>
    </source>
</evidence>
<evidence type="ECO:0000259" key="4">
    <source>
        <dbReference type="Pfam" id="PF06725"/>
    </source>
</evidence>
<keyword evidence="3" id="KW-1133">Transmembrane helix</keyword>
<accession>A0ABV6LPP2</accession>
<gene>
    <name evidence="5" type="ORF">ACFFGV_12480</name>
</gene>
<dbReference type="SUPFAM" id="SSF50685">
    <property type="entry name" value="Barwin-like endoglucanases"/>
    <property type="match status" value="1"/>
</dbReference>
<keyword evidence="3" id="KW-0812">Transmembrane</keyword>
<evidence type="ECO:0000256" key="3">
    <source>
        <dbReference type="SAM" id="Phobius"/>
    </source>
</evidence>
<dbReference type="Gene3D" id="2.40.40.10">
    <property type="entry name" value="RlpA-like domain"/>
    <property type="match status" value="1"/>
</dbReference>
<dbReference type="PANTHER" id="PTHR39160">
    <property type="entry name" value="CELL WALL-BINDING PROTEIN YOCH"/>
    <property type="match status" value="1"/>
</dbReference>
<protein>
    <submittedName>
        <fullName evidence="5">3D domain-containing protein</fullName>
    </submittedName>
</protein>
<reference evidence="5 6" key="1">
    <citation type="submission" date="2024-09" db="EMBL/GenBank/DDBJ databases">
        <authorList>
            <person name="Sun Q."/>
            <person name="Mori K."/>
        </authorList>
    </citation>
    <scope>NUCLEOTIDE SEQUENCE [LARGE SCALE GENOMIC DNA]</scope>
    <source>
        <strain evidence="5 6">NCAIM B.02529</strain>
    </source>
</reference>
<evidence type="ECO:0000313" key="5">
    <source>
        <dbReference type="EMBL" id="MFC0524382.1"/>
    </source>
</evidence>
<dbReference type="CDD" id="cd22786">
    <property type="entry name" value="DPBB_YuiC-like"/>
    <property type="match status" value="1"/>
</dbReference>
<comment type="caution">
    <text evidence="5">The sequence shown here is derived from an EMBL/GenBank/DDBJ whole genome shotgun (WGS) entry which is preliminary data.</text>
</comment>
<dbReference type="RefSeq" id="WP_377348303.1">
    <property type="nucleotide sequence ID" value="NZ_JBHLTP010000011.1"/>
</dbReference>
<keyword evidence="3" id="KW-0472">Membrane</keyword>
<name>A0ABV6LPP2_9BACI</name>
<sequence length="174" mass="19114">MIRFHRMTIGIIAFIGYIGLFTMHTEALEKNTEMTGPPQEERATSAAEKDVSLKKKTELFQPNNSSSNQQQQNEQNRTIQMEATAYTAHCEGCSGITKTGINLLENPNKKVVAVDPNTIPLGSIVHVEGYGRAIAGDIGSAIQGNRIDVFLNNQADALDFGRRHDVKVTILEEA</sequence>
<keyword evidence="1" id="KW-0732">Signal</keyword>
<feature type="transmembrane region" description="Helical" evidence="3">
    <location>
        <begin position="7"/>
        <end position="24"/>
    </location>
</feature>
<keyword evidence="6" id="KW-1185">Reference proteome</keyword>
<dbReference type="InterPro" id="IPR010611">
    <property type="entry name" value="3D_dom"/>
</dbReference>
<dbReference type="InterPro" id="IPR036908">
    <property type="entry name" value="RlpA-like_sf"/>
</dbReference>
<feature type="compositionally biased region" description="Basic and acidic residues" evidence="2">
    <location>
        <begin position="39"/>
        <end position="51"/>
    </location>
</feature>
<organism evidence="5 6">
    <name type="scientific">Pontibacillus salicampi</name>
    <dbReference type="NCBI Taxonomy" id="1449801"/>
    <lineage>
        <taxon>Bacteria</taxon>
        <taxon>Bacillati</taxon>
        <taxon>Bacillota</taxon>
        <taxon>Bacilli</taxon>
        <taxon>Bacillales</taxon>
        <taxon>Bacillaceae</taxon>
        <taxon>Pontibacillus</taxon>
    </lineage>
</organism>
<evidence type="ECO:0000313" key="6">
    <source>
        <dbReference type="Proteomes" id="UP001589836"/>
    </source>
</evidence>
<feature type="domain" description="3D" evidence="4">
    <location>
        <begin position="110"/>
        <end position="172"/>
    </location>
</feature>
<dbReference type="EMBL" id="JBHLTP010000011">
    <property type="protein sequence ID" value="MFC0524382.1"/>
    <property type="molecule type" value="Genomic_DNA"/>
</dbReference>
<dbReference type="Pfam" id="PF06725">
    <property type="entry name" value="3D"/>
    <property type="match status" value="1"/>
</dbReference>
<feature type="region of interest" description="Disordered" evidence="2">
    <location>
        <begin position="31"/>
        <end position="51"/>
    </location>
</feature>
<dbReference type="Proteomes" id="UP001589836">
    <property type="component" value="Unassembled WGS sequence"/>
</dbReference>
<dbReference type="InterPro" id="IPR051933">
    <property type="entry name" value="Resuscitation_pf_RpfB"/>
</dbReference>
<dbReference type="PANTHER" id="PTHR39160:SF4">
    <property type="entry name" value="RESUSCITATION-PROMOTING FACTOR RPFB"/>
    <property type="match status" value="1"/>
</dbReference>
<evidence type="ECO:0000256" key="1">
    <source>
        <dbReference type="ARBA" id="ARBA00022729"/>
    </source>
</evidence>
<proteinExistence type="predicted"/>